<dbReference type="GO" id="GO:0016998">
    <property type="term" value="P:cell wall macromolecule catabolic process"/>
    <property type="evidence" value="ECO:0007669"/>
    <property type="project" value="InterPro"/>
</dbReference>
<accession>A0A8S5N4Z9</accession>
<sequence>MKTFFDFISKLLAALSHAASDKAAEPDSPAPEKVSTVDTVPGWTGEPPYRYLDVSRWQGKIKMEGWAAIKDAGYKGVMLRACGNSASYSPSKAYIDPTFEKNYANAKAAGLDIGVYYFTKAVSEAEADKELAVLRHALRGKELTMPVAVDMEDVMLTFHKPKDLTNLAAYHLEQIEKMGFFAQFYTYTSYANCYLEMERLAGRWDVWLADYTGKTPKVDFHYGAHQHTSEGSVPGISGSVDLNVTTLNYPRIIRKKGLTRLREGA</sequence>
<dbReference type="GO" id="GO:0016052">
    <property type="term" value="P:carbohydrate catabolic process"/>
    <property type="evidence" value="ECO:0007669"/>
    <property type="project" value="TreeGrafter"/>
</dbReference>
<comment type="similarity">
    <text evidence="2">Belongs to the glycosyl hydrolase 25 family.</text>
</comment>
<dbReference type="PROSITE" id="PS51904">
    <property type="entry name" value="GLYCOSYL_HYDROL_F25_2"/>
    <property type="match status" value="1"/>
</dbReference>
<evidence type="ECO:0000256" key="2">
    <source>
        <dbReference type="ARBA" id="ARBA00010646"/>
    </source>
</evidence>
<evidence type="ECO:0000313" key="4">
    <source>
        <dbReference type="EMBL" id="DAD89678.1"/>
    </source>
</evidence>
<comment type="catalytic activity">
    <reaction evidence="1">
        <text>Hydrolysis of (1-&gt;4)-beta-linkages between N-acetylmuramic acid and N-acetyl-D-glucosamine residues in a peptidoglycan and between N-acetyl-D-glucosamine residues in chitodextrins.</text>
        <dbReference type="EC" id="3.2.1.17"/>
    </reaction>
</comment>
<name>A0A8S5N4Z9_9CAUD</name>
<organism evidence="4">
    <name type="scientific">Caudovirales sp. ctXjW8</name>
    <dbReference type="NCBI Taxonomy" id="2826779"/>
    <lineage>
        <taxon>Viruses</taxon>
        <taxon>Duplodnaviria</taxon>
        <taxon>Heunggongvirae</taxon>
        <taxon>Uroviricota</taxon>
        <taxon>Caudoviricetes</taxon>
    </lineage>
</organism>
<dbReference type="InterPro" id="IPR002053">
    <property type="entry name" value="Glyco_hydro_25"/>
</dbReference>
<dbReference type="EC" id="3.2.1.17" evidence="3"/>
<dbReference type="PANTHER" id="PTHR34135:SF2">
    <property type="entry name" value="LYSOZYME"/>
    <property type="match status" value="1"/>
</dbReference>
<dbReference type="GO" id="GO:0009253">
    <property type="term" value="P:peptidoglycan catabolic process"/>
    <property type="evidence" value="ECO:0007669"/>
    <property type="project" value="InterPro"/>
</dbReference>
<proteinExistence type="inferred from homology"/>
<dbReference type="Gene3D" id="3.20.20.80">
    <property type="entry name" value="Glycosidases"/>
    <property type="match status" value="1"/>
</dbReference>
<dbReference type="SUPFAM" id="SSF51445">
    <property type="entry name" value="(Trans)glycosidases"/>
    <property type="match status" value="1"/>
</dbReference>
<dbReference type="EMBL" id="BK015067">
    <property type="protein sequence ID" value="DAD89678.1"/>
    <property type="molecule type" value="Genomic_DNA"/>
</dbReference>
<dbReference type="Pfam" id="PF01183">
    <property type="entry name" value="Glyco_hydro_25"/>
    <property type="match status" value="1"/>
</dbReference>
<dbReference type="GO" id="GO:0003796">
    <property type="term" value="F:lysozyme activity"/>
    <property type="evidence" value="ECO:0007669"/>
    <property type="project" value="UniProtKB-EC"/>
</dbReference>
<dbReference type="InterPro" id="IPR017853">
    <property type="entry name" value="GH"/>
</dbReference>
<reference evidence="4" key="1">
    <citation type="journal article" date="2021" name="Proc. Natl. Acad. Sci. U.S.A.">
        <title>A Catalog of Tens of Thousands of Viruses from Human Metagenomes Reveals Hidden Associations with Chronic Diseases.</title>
        <authorList>
            <person name="Tisza M.J."/>
            <person name="Buck C.B."/>
        </authorList>
    </citation>
    <scope>NUCLEOTIDE SEQUENCE</scope>
    <source>
        <strain evidence="4">CtXjW8</strain>
    </source>
</reference>
<evidence type="ECO:0000256" key="1">
    <source>
        <dbReference type="ARBA" id="ARBA00000632"/>
    </source>
</evidence>
<evidence type="ECO:0000256" key="3">
    <source>
        <dbReference type="ARBA" id="ARBA00012732"/>
    </source>
</evidence>
<protein>
    <recommendedName>
        <fullName evidence="3">lysozyme</fullName>
        <ecNumber evidence="3">3.2.1.17</ecNumber>
    </recommendedName>
</protein>
<dbReference type="PANTHER" id="PTHR34135">
    <property type="entry name" value="LYSOZYME"/>
    <property type="match status" value="1"/>
</dbReference>